<dbReference type="PROSITE" id="PS50004">
    <property type="entry name" value="C2"/>
    <property type="match status" value="1"/>
</dbReference>
<dbReference type="InterPro" id="IPR000008">
    <property type="entry name" value="C2_dom"/>
</dbReference>
<evidence type="ECO:0000313" key="4">
    <source>
        <dbReference type="Proteomes" id="UP000242715"/>
    </source>
</evidence>
<dbReference type="Proteomes" id="UP000242715">
    <property type="component" value="Unassembled WGS sequence"/>
</dbReference>
<reference evidence="4" key="1">
    <citation type="journal article" date="2017" name="Front. Plant Sci.">
        <title>Climate Clever Clovers: New Paradigm to Reduce the Environmental Footprint of Ruminants by Breeding Low Methanogenic Forages Utilizing Haplotype Variation.</title>
        <authorList>
            <person name="Kaur P."/>
            <person name="Appels R."/>
            <person name="Bayer P.E."/>
            <person name="Keeble-Gagnere G."/>
            <person name="Wang J."/>
            <person name="Hirakawa H."/>
            <person name="Shirasawa K."/>
            <person name="Vercoe P."/>
            <person name="Stefanova K."/>
            <person name="Durmic Z."/>
            <person name="Nichols P."/>
            <person name="Revell C."/>
            <person name="Isobe S.N."/>
            <person name="Edwards D."/>
            <person name="Erskine W."/>
        </authorList>
    </citation>
    <scope>NUCLEOTIDE SEQUENCE [LARGE SCALE GENOMIC DNA]</scope>
    <source>
        <strain evidence="4">cv. Daliak</strain>
    </source>
</reference>
<dbReference type="InterPro" id="IPR044750">
    <property type="entry name" value="C2_SRC2/BAP"/>
</dbReference>
<dbReference type="AlphaFoldDB" id="A0A2Z6P046"/>
<dbReference type="Gene3D" id="2.60.40.150">
    <property type="entry name" value="C2 domain"/>
    <property type="match status" value="1"/>
</dbReference>
<dbReference type="SUPFAM" id="SSF49562">
    <property type="entry name" value="C2 domain (Calcium/lipid-binding domain, CaLB)"/>
    <property type="match status" value="1"/>
</dbReference>
<dbReference type="Pfam" id="PF00168">
    <property type="entry name" value="C2"/>
    <property type="match status" value="1"/>
</dbReference>
<evidence type="ECO:0000259" key="2">
    <source>
        <dbReference type="PROSITE" id="PS50004"/>
    </source>
</evidence>
<dbReference type="CDD" id="cd04051">
    <property type="entry name" value="C2_SRC2_like"/>
    <property type="match status" value="1"/>
</dbReference>
<organism evidence="3 4">
    <name type="scientific">Trifolium subterraneum</name>
    <name type="common">Subterranean clover</name>
    <dbReference type="NCBI Taxonomy" id="3900"/>
    <lineage>
        <taxon>Eukaryota</taxon>
        <taxon>Viridiplantae</taxon>
        <taxon>Streptophyta</taxon>
        <taxon>Embryophyta</taxon>
        <taxon>Tracheophyta</taxon>
        <taxon>Spermatophyta</taxon>
        <taxon>Magnoliopsida</taxon>
        <taxon>eudicotyledons</taxon>
        <taxon>Gunneridae</taxon>
        <taxon>Pentapetalae</taxon>
        <taxon>rosids</taxon>
        <taxon>fabids</taxon>
        <taxon>Fabales</taxon>
        <taxon>Fabaceae</taxon>
        <taxon>Papilionoideae</taxon>
        <taxon>50 kb inversion clade</taxon>
        <taxon>NPAAA clade</taxon>
        <taxon>Hologalegina</taxon>
        <taxon>IRL clade</taxon>
        <taxon>Trifolieae</taxon>
        <taxon>Trifolium</taxon>
    </lineage>
</organism>
<dbReference type="PANTHER" id="PTHR32246:SF153">
    <property type="entry name" value="LIPID-BINDING (CALB DOMAIN) FAMILY PROTEIN, PUTATIVE-RELATED"/>
    <property type="match status" value="1"/>
</dbReference>
<feature type="region of interest" description="Disordered" evidence="1">
    <location>
        <begin position="220"/>
        <end position="246"/>
    </location>
</feature>
<evidence type="ECO:0000313" key="3">
    <source>
        <dbReference type="EMBL" id="GAU42580.1"/>
    </source>
</evidence>
<name>A0A2Z6P046_TRISU</name>
<proteinExistence type="predicted"/>
<feature type="region of interest" description="Disordered" evidence="1">
    <location>
        <begin position="179"/>
        <end position="208"/>
    </location>
</feature>
<keyword evidence="4" id="KW-1185">Reference proteome</keyword>
<sequence>MGIIWVEFCLISAHGLQHSTSLWKRQWYAVGWIDHNSKYCTKVDDSGNANPVWRTNFAVPVDDSKPNIQELELNVEVYSVDPIFFKEKLHGSTTVSLKKFFVKQVKNAEVSLPKQEGVRSYQLRKKKSSKPRGFIDILICISDDEKKPNSHTAGSKEGTVLLDYDDDTQWIAEEGLRQAYPQKQPRASIHQTENHEHTNLPDSYSVPFGTTVYSDQHVGEPSYHEAAGPSYQPQRTITPPPQSQPSNVGYIPTFLPRNDGLPPSLTDIPPSRDELDQRVPPDPDVVLEISAEALAAGAVIFGDDFLSGFDVLQS</sequence>
<feature type="domain" description="C2" evidence="2">
    <location>
        <begin position="1"/>
        <end position="110"/>
    </location>
</feature>
<dbReference type="PANTHER" id="PTHR32246">
    <property type="entry name" value="INGRESSION PROTEIN FIC1"/>
    <property type="match status" value="1"/>
</dbReference>
<dbReference type="EMBL" id="DF973925">
    <property type="protein sequence ID" value="GAU42580.1"/>
    <property type="molecule type" value="Genomic_DNA"/>
</dbReference>
<dbReference type="GO" id="GO:0006952">
    <property type="term" value="P:defense response"/>
    <property type="evidence" value="ECO:0007669"/>
    <property type="project" value="InterPro"/>
</dbReference>
<dbReference type="OrthoDB" id="1910234at2759"/>
<evidence type="ECO:0000256" key="1">
    <source>
        <dbReference type="SAM" id="MobiDB-lite"/>
    </source>
</evidence>
<dbReference type="InterPro" id="IPR035892">
    <property type="entry name" value="C2_domain_sf"/>
</dbReference>
<protein>
    <recommendedName>
        <fullName evidence="2">C2 domain-containing protein</fullName>
    </recommendedName>
</protein>
<accession>A0A2Z6P046</accession>
<gene>
    <name evidence="3" type="ORF">TSUD_302960</name>
</gene>